<reference evidence="1 2" key="1">
    <citation type="journal article" date="2020" name="Microb. Genom.">
        <title>Genetic diversity of clinical and environmental Mucorales isolates obtained from an investigation of mucormycosis cases among solid organ transplant recipients.</title>
        <authorList>
            <person name="Nguyen M.H."/>
            <person name="Kaul D."/>
            <person name="Muto C."/>
            <person name="Cheng S.J."/>
            <person name="Richter R.A."/>
            <person name="Bruno V.M."/>
            <person name="Liu G."/>
            <person name="Beyhan S."/>
            <person name="Sundermann A.J."/>
            <person name="Mounaud S."/>
            <person name="Pasculle A.W."/>
            <person name="Nierman W.C."/>
            <person name="Driscoll E."/>
            <person name="Cumbie R."/>
            <person name="Clancy C.J."/>
            <person name="Dupont C.L."/>
        </authorList>
    </citation>
    <scope>NUCLEOTIDE SEQUENCE [LARGE SCALE GENOMIC DNA]</scope>
    <source>
        <strain evidence="1 2">GL24</strain>
    </source>
</reference>
<name>A0A9P6XLN8_9FUNG</name>
<dbReference type="EMBL" id="JAANIU010020376">
    <property type="protein sequence ID" value="KAG1523759.1"/>
    <property type="molecule type" value="Genomic_DNA"/>
</dbReference>
<gene>
    <name evidence="1" type="ORF">G6F50_018583</name>
</gene>
<dbReference type="AlphaFoldDB" id="A0A9P6XLN8"/>
<sequence length="81" mass="8929">MRAQCFQHPAIGYAPARAIADHPLQFALQRRQVADPARDVGDMRLHHVVHRAAFVFALFTKGDQLADLLDGNAQLTGSAHE</sequence>
<keyword evidence="2" id="KW-1185">Reference proteome</keyword>
<accession>A0A9P6XLN8</accession>
<organism evidence="1 2">
    <name type="scientific">Rhizopus delemar</name>
    <dbReference type="NCBI Taxonomy" id="936053"/>
    <lineage>
        <taxon>Eukaryota</taxon>
        <taxon>Fungi</taxon>
        <taxon>Fungi incertae sedis</taxon>
        <taxon>Mucoromycota</taxon>
        <taxon>Mucoromycotina</taxon>
        <taxon>Mucoromycetes</taxon>
        <taxon>Mucorales</taxon>
        <taxon>Mucorineae</taxon>
        <taxon>Rhizopodaceae</taxon>
        <taxon>Rhizopus</taxon>
    </lineage>
</organism>
<evidence type="ECO:0000313" key="1">
    <source>
        <dbReference type="EMBL" id="KAG1523759.1"/>
    </source>
</evidence>
<evidence type="ECO:0000313" key="2">
    <source>
        <dbReference type="Proteomes" id="UP000740926"/>
    </source>
</evidence>
<protein>
    <submittedName>
        <fullName evidence="1">Uncharacterized protein</fullName>
    </submittedName>
</protein>
<proteinExistence type="predicted"/>
<dbReference type="Proteomes" id="UP000740926">
    <property type="component" value="Unassembled WGS sequence"/>
</dbReference>
<comment type="caution">
    <text evidence="1">The sequence shown here is derived from an EMBL/GenBank/DDBJ whole genome shotgun (WGS) entry which is preliminary data.</text>
</comment>